<dbReference type="InterPro" id="IPR004107">
    <property type="entry name" value="Integrase_SAM-like_N"/>
</dbReference>
<evidence type="ECO:0000256" key="1">
    <source>
        <dbReference type="ARBA" id="ARBA00008857"/>
    </source>
</evidence>
<dbReference type="PANTHER" id="PTHR30349:SF64">
    <property type="entry name" value="PROPHAGE INTEGRASE INTD-RELATED"/>
    <property type="match status" value="1"/>
</dbReference>
<keyword evidence="9" id="KW-1185">Reference proteome</keyword>
<dbReference type="InterPro" id="IPR050090">
    <property type="entry name" value="Tyrosine_recombinase_XerCD"/>
</dbReference>
<evidence type="ECO:0000256" key="5">
    <source>
        <dbReference type="PROSITE-ProRule" id="PRU01248"/>
    </source>
</evidence>
<dbReference type="Gene3D" id="1.10.443.10">
    <property type="entry name" value="Intergrase catalytic core"/>
    <property type="match status" value="1"/>
</dbReference>
<dbReference type="SUPFAM" id="SSF47823">
    <property type="entry name" value="lambda integrase-like, N-terminal domain"/>
    <property type="match status" value="1"/>
</dbReference>
<feature type="domain" description="Tyr recombinase" evidence="6">
    <location>
        <begin position="122"/>
        <end position="308"/>
    </location>
</feature>
<dbReference type="Pfam" id="PF02899">
    <property type="entry name" value="Phage_int_SAM_1"/>
    <property type="match status" value="1"/>
</dbReference>
<name>A0ABS4GX59_9BACL</name>
<dbReference type="SUPFAM" id="SSF56349">
    <property type="entry name" value="DNA breaking-rejoining enzymes"/>
    <property type="match status" value="1"/>
</dbReference>
<protein>
    <submittedName>
        <fullName evidence="8">Integrase/recombinase XerC</fullName>
    </submittedName>
</protein>
<accession>A0ABS4GX59</accession>
<dbReference type="RefSeq" id="WP_209812844.1">
    <property type="nucleotide sequence ID" value="NZ_JAGGKT010000030.1"/>
</dbReference>
<evidence type="ECO:0000259" key="7">
    <source>
        <dbReference type="PROSITE" id="PS51900"/>
    </source>
</evidence>
<dbReference type="InterPro" id="IPR011010">
    <property type="entry name" value="DNA_brk_join_enz"/>
</dbReference>
<reference evidence="8 9" key="1">
    <citation type="submission" date="2021-03" db="EMBL/GenBank/DDBJ databases">
        <title>Genomic Encyclopedia of Type Strains, Phase IV (KMG-IV): sequencing the most valuable type-strain genomes for metagenomic binning, comparative biology and taxonomic classification.</title>
        <authorList>
            <person name="Goeker M."/>
        </authorList>
    </citation>
    <scope>NUCLEOTIDE SEQUENCE [LARGE SCALE GENOMIC DNA]</scope>
    <source>
        <strain evidence="8 9">DSM 24738</strain>
    </source>
</reference>
<dbReference type="PROSITE" id="PS51898">
    <property type="entry name" value="TYR_RECOMBINASE"/>
    <property type="match status" value="1"/>
</dbReference>
<evidence type="ECO:0000313" key="8">
    <source>
        <dbReference type="EMBL" id="MBP1934868.1"/>
    </source>
</evidence>
<comment type="caution">
    <text evidence="8">The sequence shown here is derived from an EMBL/GenBank/DDBJ whole genome shotgun (WGS) entry which is preliminary data.</text>
</comment>
<comment type="similarity">
    <text evidence="1">Belongs to the 'phage' integrase family.</text>
</comment>
<dbReference type="Pfam" id="PF00589">
    <property type="entry name" value="Phage_integrase"/>
    <property type="match status" value="1"/>
</dbReference>
<keyword evidence="3 5" id="KW-0238">DNA-binding</keyword>
<dbReference type="EMBL" id="JAGGKT010000030">
    <property type="protein sequence ID" value="MBP1934868.1"/>
    <property type="molecule type" value="Genomic_DNA"/>
</dbReference>
<evidence type="ECO:0000256" key="2">
    <source>
        <dbReference type="ARBA" id="ARBA00022908"/>
    </source>
</evidence>
<dbReference type="InterPro" id="IPR013762">
    <property type="entry name" value="Integrase-like_cat_sf"/>
</dbReference>
<feature type="domain" description="Core-binding (CB)" evidence="7">
    <location>
        <begin position="11"/>
        <end position="101"/>
    </location>
</feature>
<keyword evidence="2" id="KW-0229">DNA integration</keyword>
<evidence type="ECO:0000256" key="4">
    <source>
        <dbReference type="ARBA" id="ARBA00023172"/>
    </source>
</evidence>
<organism evidence="8 9">
    <name type="scientific">Ammoniphilus resinae</name>
    <dbReference type="NCBI Taxonomy" id="861532"/>
    <lineage>
        <taxon>Bacteria</taxon>
        <taxon>Bacillati</taxon>
        <taxon>Bacillota</taxon>
        <taxon>Bacilli</taxon>
        <taxon>Bacillales</taxon>
        <taxon>Paenibacillaceae</taxon>
        <taxon>Aneurinibacillus group</taxon>
        <taxon>Ammoniphilus</taxon>
    </lineage>
</organism>
<dbReference type="CDD" id="cd01195">
    <property type="entry name" value="INT_C_like_5"/>
    <property type="match status" value="1"/>
</dbReference>
<dbReference type="PROSITE" id="PS51900">
    <property type="entry name" value="CB"/>
    <property type="match status" value="1"/>
</dbReference>
<dbReference type="Gene3D" id="1.10.150.130">
    <property type="match status" value="1"/>
</dbReference>
<proteinExistence type="inferred from homology"/>
<dbReference type="InterPro" id="IPR002104">
    <property type="entry name" value="Integrase_catalytic"/>
</dbReference>
<dbReference type="InterPro" id="IPR044068">
    <property type="entry name" value="CB"/>
</dbReference>
<dbReference type="PANTHER" id="PTHR30349">
    <property type="entry name" value="PHAGE INTEGRASE-RELATED"/>
    <property type="match status" value="1"/>
</dbReference>
<evidence type="ECO:0000259" key="6">
    <source>
        <dbReference type="PROSITE" id="PS51898"/>
    </source>
</evidence>
<dbReference type="Proteomes" id="UP001519343">
    <property type="component" value="Unassembled WGS sequence"/>
</dbReference>
<keyword evidence="4" id="KW-0233">DNA recombination</keyword>
<gene>
    <name evidence="8" type="ORF">J2Z37_004888</name>
</gene>
<evidence type="ECO:0000313" key="9">
    <source>
        <dbReference type="Proteomes" id="UP001519343"/>
    </source>
</evidence>
<sequence length="314" mass="35466">MLMEASFNNQLVQQDLISELVADKRSENTKRAYRNDLEDFFQTVTGRTSSPGVVQQFLKLTRSQAVTVVLRYKASLIERGLKEATINRRLAAIRSLVNHARRVDMCDWKLDDVEGEKVESYRDTTGVTVQQIAEMLKIPNRKAVKGKRDYAILRIFWELALRRGEVSKLNLEDFDPELSTVSVLGKGKGTQKVSMNLSEKTKEAILEWLDTREEIKPGDPLFIALDRSFKGNRLTGEGLSKIIKGIAKKAGITKTMSPHRLRHTSITAALEATNGNVALVQKLSRHAKVETVMVYEDRRVNQQKKVTDLLADLA</sequence>
<dbReference type="InterPro" id="IPR010998">
    <property type="entry name" value="Integrase_recombinase_N"/>
</dbReference>
<evidence type="ECO:0000256" key="3">
    <source>
        <dbReference type="ARBA" id="ARBA00023125"/>
    </source>
</evidence>